<evidence type="ECO:0000313" key="2">
    <source>
        <dbReference type="WBParaSite" id="Pan_g16624.t1"/>
    </source>
</evidence>
<name>A0A7E4V673_PANRE</name>
<protein>
    <submittedName>
        <fullName evidence="2">CX domain-containing protein</fullName>
    </submittedName>
</protein>
<dbReference type="PANTHER" id="PTHR34651:SF1">
    <property type="entry name" value="SIMILAR TO ENSANGP00000021391"/>
    <property type="match status" value="1"/>
</dbReference>
<dbReference type="Pfam" id="PF15031">
    <property type="entry name" value="DUF4528"/>
    <property type="match status" value="1"/>
</dbReference>
<sequence length="151" mass="17896">MTWSPIYWVFCWPYRILRPGYRRRPLASDVLTAYIRKRAHPSWTSYFVAYREVNDDHFGEKHFNFAVDGHNYHILRTGCYPYIKYHCTQRPFADLTSENRLFQLITVANLGIPCLLYGLAAIGLIRHVDHVVEPRSNVRVNINFLILEDHQ</sequence>
<keyword evidence="1" id="KW-1185">Reference proteome</keyword>
<dbReference type="Proteomes" id="UP000492821">
    <property type="component" value="Unassembled WGS sequence"/>
</dbReference>
<dbReference type="InterPro" id="IPR029245">
    <property type="entry name" value="DUF4528"/>
</dbReference>
<dbReference type="WBParaSite" id="Pan_g16624.t1">
    <property type="protein sequence ID" value="Pan_g16624.t1"/>
    <property type="gene ID" value="Pan_g16624"/>
</dbReference>
<organism evidence="1 2">
    <name type="scientific">Panagrellus redivivus</name>
    <name type="common">Microworm</name>
    <dbReference type="NCBI Taxonomy" id="6233"/>
    <lineage>
        <taxon>Eukaryota</taxon>
        <taxon>Metazoa</taxon>
        <taxon>Ecdysozoa</taxon>
        <taxon>Nematoda</taxon>
        <taxon>Chromadorea</taxon>
        <taxon>Rhabditida</taxon>
        <taxon>Tylenchina</taxon>
        <taxon>Panagrolaimomorpha</taxon>
        <taxon>Panagrolaimoidea</taxon>
        <taxon>Panagrolaimidae</taxon>
        <taxon>Panagrellus</taxon>
    </lineage>
</organism>
<reference evidence="2" key="2">
    <citation type="submission" date="2020-10" db="UniProtKB">
        <authorList>
            <consortium name="WormBaseParasite"/>
        </authorList>
    </citation>
    <scope>IDENTIFICATION</scope>
</reference>
<evidence type="ECO:0000313" key="1">
    <source>
        <dbReference type="Proteomes" id="UP000492821"/>
    </source>
</evidence>
<dbReference type="AlphaFoldDB" id="A0A7E4V673"/>
<proteinExistence type="predicted"/>
<dbReference type="PANTHER" id="PTHR34651">
    <property type="entry name" value="SIMILAR TO ENSANGP00000021391"/>
    <property type="match status" value="1"/>
</dbReference>
<reference evidence="1" key="1">
    <citation type="journal article" date="2013" name="Genetics">
        <title>The draft genome and transcriptome of Panagrellus redivivus are shaped by the harsh demands of a free-living lifestyle.</title>
        <authorList>
            <person name="Srinivasan J."/>
            <person name="Dillman A.R."/>
            <person name="Macchietto M.G."/>
            <person name="Heikkinen L."/>
            <person name="Lakso M."/>
            <person name="Fracchia K.M."/>
            <person name="Antoshechkin I."/>
            <person name="Mortazavi A."/>
            <person name="Wong G."/>
            <person name="Sternberg P.W."/>
        </authorList>
    </citation>
    <scope>NUCLEOTIDE SEQUENCE [LARGE SCALE GENOMIC DNA]</scope>
    <source>
        <strain evidence="1">MT8872</strain>
    </source>
</reference>
<accession>A0A7E4V673</accession>